<evidence type="ECO:0000313" key="2">
    <source>
        <dbReference type="Proteomes" id="UP001058124"/>
    </source>
</evidence>
<accession>A0AAV5MXP0</accession>
<reference evidence="1" key="1">
    <citation type="submission" date="2022-06" db="EMBL/GenBank/DDBJ databases">
        <title>Draft genome sequences of Leminorella grimontii str. JCM5902.</title>
        <authorList>
            <person name="Wakabayashi Y."/>
            <person name="Kojima K."/>
        </authorList>
    </citation>
    <scope>NUCLEOTIDE SEQUENCE</scope>
    <source>
        <strain evidence="1">JCM 5902</strain>
    </source>
</reference>
<sequence>MKTNAELSREIDYTPLGYRDCSEKEWCFRGTNDFFDTCRLALSHEKRGWYRRAIKLWEQAGVMTKSLRGKQYAINHSIRLSAALDERAKMMEVEL</sequence>
<keyword evidence="2" id="KW-1185">Reference proteome</keyword>
<evidence type="ECO:0008006" key="3">
    <source>
        <dbReference type="Google" id="ProtNLM"/>
    </source>
</evidence>
<proteinExistence type="predicted"/>
<gene>
    <name evidence="1" type="ORF">SOASR030_01920</name>
</gene>
<comment type="caution">
    <text evidence="1">The sequence shown here is derived from an EMBL/GenBank/DDBJ whole genome shotgun (WGS) entry which is preliminary data.</text>
</comment>
<organism evidence="1 2">
    <name type="scientific">Leminorella grimontii</name>
    <dbReference type="NCBI Taxonomy" id="82981"/>
    <lineage>
        <taxon>Bacteria</taxon>
        <taxon>Pseudomonadati</taxon>
        <taxon>Pseudomonadota</taxon>
        <taxon>Gammaproteobacteria</taxon>
        <taxon>Enterobacterales</taxon>
        <taxon>Budviciaceae</taxon>
        <taxon>Leminorella</taxon>
    </lineage>
</organism>
<name>A0AAV5MXP0_9GAMM</name>
<dbReference type="EMBL" id="BRLH01000001">
    <property type="protein sequence ID" value="GKX54080.1"/>
    <property type="molecule type" value="Genomic_DNA"/>
</dbReference>
<dbReference type="Proteomes" id="UP001058124">
    <property type="component" value="Unassembled WGS sequence"/>
</dbReference>
<protein>
    <recommendedName>
        <fullName evidence="3">ANR family transcriptional regulator</fullName>
    </recommendedName>
</protein>
<evidence type="ECO:0000313" key="1">
    <source>
        <dbReference type="EMBL" id="GKX54080.1"/>
    </source>
</evidence>
<dbReference type="AlphaFoldDB" id="A0AAV5MXP0"/>